<keyword evidence="1" id="KW-0150">Chloroplast</keyword>
<proteinExistence type="predicted"/>
<name>A0A8K1I4A8_9MAGN</name>
<dbReference type="EMBL" id="MW470942">
    <property type="protein sequence ID" value="UBU95878.1"/>
    <property type="molecule type" value="Genomic_DNA"/>
</dbReference>
<reference evidence="1" key="2">
    <citation type="submission" date="2021-10" db="EMBL/GenBank/DDBJ databases">
        <title>The complete chloroplast genome of Michelia lacei.</title>
        <authorList>
            <person name="Xia X."/>
        </authorList>
    </citation>
    <scope>NUCLEOTIDE SEQUENCE</scope>
</reference>
<organism evidence="1">
    <name type="scientific">Magnolia lacei</name>
    <dbReference type="NCBI Taxonomy" id="86764"/>
    <lineage>
        <taxon>Eukaryota</taxon>
        <taxon>Viridiplantae</taxon>
        <taxon>Streptophyta</taxon>
        <taxon>Embryophyta</taxon>
        <taxon>Tracheophyta</taxon>
        <taxon>Spermatophyta</taxon>
        <taxon>Magnoliopsida</taxon>
        <taxon>Magnoliidae</taxon>
        <taxon>Magnoliales</taxon>
        <taxon>Magnoliaceae</taxon>
        <taxon>Magnolia</taxon>
    </lineage>
</organism>
<dbReference type="AlphaFoldDB" id="A0A8K1I4A8"/>
<dbReference type="GeneID" id="68663119"/>
<dbReference type="RefSeq" id="YP_010217309.1">
    <property type="nucleotide sequence ID" value="NC_058901.1"/>
</dbReference>
<accession>A0A8K1I4A8</accession>
<evidence type="ECO:0000313" key="1">
    <source>
        <dbReference type="EMBL" id="UBU95878.1"/>
    </source>
</evidence>
<geneLocation type="chloroplast" evidence="1"/>
<sequence length="24" mass="2968">MNRCGSYNCKPRSNLWKHWFIHSC</sequence>
<keyword evidence="1" id="KW-0934">Plastid</keyword>
<gene>
    <name evidence="1" type="primary">psbT</name>
</gene>
<reference evidence="1" key="1">
    <citation type="submission" date="2021-01" db="EMBL/GenBank/DDBJ databases">
        <authorList>
            <consortium name="Xi Xia"/>
            <person name="Xia X."/>
        </authorList>
    </citation>
    <scope>NUCLEOTIDE SEQUENCE</scope>
</reference>
<protein>
    <submittedName>
        <fullName evidence="1">Photosystem II protein T</fullName>
    </submittedName>
</protein>